<dbReference type="NCBIfam" id="TIGR02385">
    <property type="entry name" value="RelE_StbE"/>
    <property type="match status" value="1"/>
</dbReference>
<keyword evidence="3" id="KW-1185">Reference proteome</keyword>
<dbReference type="Gene3D" id="3.30.2310.20">
    <property type="entry name" value="RelE-like"/>
    <property type="match status" value="1"/>
</dbReference>
<protein>
    <submittedName>
        <fullName evidence="2">Toxin ParE1/3/4</fullName>
    </submittedName>
</protein>
<reference evidence="2" key="1">
    <citation type="submission" date="2023-07" db="EMBL/GenBank/DDBJ databases">
        <title>Genomic Encyclopedia of Type Strains, Phase IV (KMG-IV): sequencing the most valuable type-strain genomes for metagenomic binning, comparative biology and taxonomic classification.</title>
        <authorList>
            <person name="Goeker M."/>
        </authorList>
    </citation>
    <scope>NUCLEOTIDE SEQUENCE</scope>
    <source>
        <strain evidence="2">DSM 23947</strain>
    </source>
</reference>
<gene>
    <name evidence="2" type="ORF">J2S13_000927</name>
</gene>
<proteinExistence type="predicted"/>
<sequence>MAEAYAVKISTQAEEQMQKITRYIASELKTPDAALNLLDALEDAISSLSDFPQRVALTEEEPWHSYGIRKMPVKNFLVFFWIDEDHLKVQVTAVVYGKRDQIRQLSQMDME</sequence>
<dbReference type="InterPro" id="IPR035093">
    <property type="entry name" value="RelE/ParE_toxin_dom_sf"/>
</dbReference>
<dbReference type="InterPro" id="IPR007712">
    <property type="entry name" value="RelE/ParE_toxin"/>
</dbReference>
<evidence type="ECO:0000256" key="1">
    <source>
        <dbReference type="ARBA" id="ARBA00022649"/>
    </source>
</evidence>
<dbReference type="Pfam" id="PF05016">
    <property type="entry name" value="ParE_toxin"/>
    <property type="match status" value="1"/>
</dbReference>
<comment type="caution">
    <text evidence="2">The sequence shown here is derived from an EMBL/GenBank/DDBJ whole genome shotgun (WGS) entry which is preliminary data.</text>
</comment>
<accession>A0AAJ1WJX4</accession>
<dbReference type="EMBL" id="JAUSUC010000007">
    <property type="protein sequence ID" value="MDQ0214531.1"/>
    <property type="molecule type" value="Genomic_DNA"/>
</dbReference>
<name>A0AAJ1WJX4_9BACI</name>
<dbReference type="Proteomes" id="UP001237207">
    <property type="component" value="Unassembled WGS sequence"/>
</dbReference>
<evidence type="ECO:0000313" key="2">
    <source>
        <dbReference type="EMBL" id="MDQ0214531.1"/>
    </source>
</evidence>
<keyword evidence="1" id="KW-1277">Toxin-antitoxin system</keyword>
<dbReference type="AlphaFoldDB" id="A0AAJ1WJX4"/>
<organism evidence="2 3">
    <name type="scientific">Oikeobacillus pervagus</name>
    <dbReference type="NCBI Taxonomy" id="1325931"/>
    <lineage>
        <taxon>Bacteria</taxon>
        <taxon>Bacillati</taxon>
        <taxon>Bacillota</taxon>
        <taxon>Bacilli</taxon>
        <taxon>Bacillales</taxon>
        <taxon>Bacillaceae</taxon>
        <taxon>Oikeobacillus</taxon>
    </lineage>
</organism>
<dbReference type="RefSeq" id="WP_307256514.1">
    <property type="nucleotide sequence ID" value="NZ_JAUSUC010000007.1"/>
</dbReference>
<evidence type="ECO:0000313" key="3">
    <source>
        <dbReference type="Proteomes" id="UP001237207"/>
    </source>
</evidence>